<feature type="domain" description="Pyrin" evidence="1">
    <location>
        <begin position="1"/>
        <end position="57"/>
    </location>
</feature>
<dbReference type="CDD" id="cd08321">
    <property type="entry name" value="Pyrin_ASC-like"/>
    <property type="match status" value="1"/>
</dbReference>
<name>A0A665VSL3_ECHNA</name>
<reference evidence="2" key="1">
    <citation type="submission" date="2021-04" db="EMBL/GenBank/DDBJ databases">
        <authorList>
            <consortium name="Wellcome Sanger Institute Data Sharing"/>
        </authorList>
    </citation>
    <scope>NUCLEOTIDE SEQUENCE [LARGE SCALE GENOMIC DNA]</scope>
</reference>
<keyword evidence="3" id="KW-1185">Reference proteome</keyword>
<evidence type="ECO:0000259" key="1">
    <source>
        <dbReference type="PROSITE" id="PS50824"/>
    </source>
</evidence>
<dbReference type="InterPro" id="IPR011029">
    <property type="entry name" value="DEATH-like_dom_sf"/>
</dbReference>
<proteinExistence type="predicted"/>
<organism evidence="2 3">
    <name type="scientific">Echeneis naucrates</name>
    <name type="common">Live sharksucker</name>
    <dbReference type="NCBI Taxonomy" id="173247"/>
    <lineage>
        <taxon>Eukaryota</taxon>
        <taxon>Metazoa</taxon>
        <taxon>Chordata</taxon>
        <taxon>Craniata</taxon>
        <taxon>Vertebrata</taxon>
        <taxon>Euteleostomi</taxon>
        <taxon>Actinopterygii</taxon>
        <taxon>Neopterygii</taxon>
        <taxon>Teleostei</taxon>
        <taxon>Neoteleostei</taxon>
        <taxon>Acanthomorphata</taxon>
        <taxon>Carangaria</taxon>
        <taxon>Carangiformes</taxon>
        <taxon>Echeneidae</taxon>
        <taxon>Echeneis</taxon>
    </lineage>
</organism>
<dbReference type="InterPro" id="IPR004020">
    <property type="entry name" value="DAPIN"/>
</dbReference>
<dbReference type="AlphaFoldDB" id="A0A665VSL3"/>
<reference evidence="2" key="2">
    <citation type="submission" date="2025-08" db="UniProtKB">
        <authorList>
            <consortium name="Ensembl"/>
        </authorList>
    </citation>
    <scope>IDENTIFICATION</scope>
</reference>
<protein>
    <recommendedName>
        <fullName evidence="1">Pyrin domain-containing protein</fullName>
    </recommendedName>
</protein>
<dbReference type="Gene3D" id="1.10.533.10">
    <property type="entry name" value="Death Domain, Fas"/>
    <property type="match status" value="1"/>
</dbReference>
<dbReference type="Proteomes" id="UP000472264">
    <property type="component" value="Chromosome 24"/>
</dbReference>
<dbReference type="InParanoid" id="A0A665VSL3"/>
<dbReference type="SMART" id="SM01289">
    <property type="entry name" value="PYRIN"/>
    <property type="match status" value="1"/>
</dbReference>
<evidence type="ECO:0000313" key="2">
    <source>
        <dbReference type="Ensembl" id="ENSENLP00000034666.1"/>
    </source>
</evidence>
<dbReference type="Pfam" id="PF02758">
    <property type="entry name" value="PYRIN"/>
    <property type="match status" value="1"/>
</dbReference>
<dbReference type="PROSITE" id="PS50824">
    <property type="entry name" value="DAPIN"/>
    <property type="match status" value="1"/>
</dbReference>
<dbReference type="OMA" id="VEDDKCI"/>
<accession>A0A665VSL3</accession>
<evidence type="ECO:0000313" key="3">
    <source>
        <dbReference type="Proteomes" id="UP000472264"/>
    </source>
</evidence>
<reference evidence="2" key="3">
    <citation type="submission" date="2025-09" db="UniProtKB">
        <authorList>
            <consortium name="Ensembl"/>
        </authorList>
    </citation>
    <scope>IDENTIFICATION</scope>
</reference>
<sequence>MAAPKEILLQKLQDLGKEEFETFKWYLQNQEDVQKIPKSQLENADRLITVDLMVRTYSRKYIEVAKVVLVKMNQNDLAEDLKKIKKGDLENQETKPF</sequence>
<dbReference type="FunCoup" id="A0A665VSL3">
    <property type="interactions" value="14"/>
</dbReference>
<dbReference type="SUPFAM" id="SSF47986">
    <property type="entry name" value="DEATH domain"/>
    <property type="match status" value="1"/>
</dbReference>
<dbReference type="Ensembl" id="ENSENLT00000035611.1">
    <property type="protein sequence ID" value="ENSENLP00000034666.1"/>
    <property type="gene ID" value="ENSENLG00000015192.1"/>
</dbReference>